<organism evidence="1 2">
    <name type="scientific">Psilocybe cubensis</name>
    <name type="common">Psychedelic mushroom</name>
    <name type="synonym">Stropharia cubensis</name>
    <dbReference type="NCBI Taxonomy" id="181762"/>
    <lineage>
        <taxon>Eukaryota</taxon>
        <taxon>Fungi</taxon>
        <taxon>Dikarya</taxon>
        <taxon>Basidiomycota</taxon>
        <taxon>Agaricomycotina</taxon>
        <taxon>Agaricomycetes</taxon>
        <taxon>Agaricomycetidae</taxon>
        <taxon>Agaricales</taxon>
        <taxon>Agaricineae</taxon>
        <taxon>Strophariaceae</taxon>
        <taxon>Psilocybe</taxon>
    </lineage>
</organism>
<evidence type="ECO:0000313" key="2">
    <source>
        <dbReference type="Proteomes" id="UP000664032"/>
    </source>
</evidence>
<sequence>MVPVPISARNSHSSRLVYILFSLAAQHAPRFFHRSSGELSNAVLAKREKFDPHQTKDIVFVVLIPILVLLSGLFAGLTLGYMSLDETQLNVLSISGTPEQRKYANKIMPIRKNGHLLLVTLLLANMIVNESLPVIADPVLGGGVQSVVVSTVLIVIFAEIIPQSLFTRHGLYLGAKMAGFTRYLIYAMTIIAWPVAKLLIQRKTREAATFAEINPDYNKDVPASASATAVGFIGTPEDVAGVVSYLVSDRARFMTGQVLTIDGGVIFR</sequence>
<name>A0ACB8GIF8_PSICU</name>
<protein>
    <submittedName>
        <fullName evidence="1">DUF21 domain-containing protein</fullName>
    </submittedName>
</protein>
<accession>A0ACB8GIF8</accession>
<proteinExistence type="predicted"/>
<dbReference type="Proteomes" id="UP000664032">
    <property type="component" value="Unassembled WGS sequence"/>
</dbReference>
<evidence type="ECO:0000313" key="1">
    <source>
        <dbReference type="EMBL" id="KAH9475495.1"/>
    </source>
</evidence>
<gene>
    <name evidence="1" type="ORF">JR316_0012606</name>
</gene>
<dbReference type="EMBL" id="JAFIQS020000012">
    <property type="protein sequence ID" value="KAH9475495.1"/>
    <property type="molecule type" value="Genomic_DNA"/>
</dbReference>
<comment type="caution">
    <text evidence="1">The sequence shown here is derived from an EMBL/GenBank/DDBJ whole genome shotgun (WGS) entry which is preliminary data.</text>
</comment>
<keyword evidence="2" id="KW-1185">Reference proteome</keyword>
<reference evidence="1" key="1">
    <citation type="submission" date="2021-10" db="EMBL/GenBank/DDBJ databases">
        <title>Psilocybe cubensis genome.</title>
        <authorList>
            <person name="Mckernan K.J."/>
            <person name="Crawford S."/>
            <person name="Trippe A."/>
            <person name="Kane L.T."/>
            <person name="Mclaughlin S."/>
        </authorList>
    </citation>
    <scope>NUCLEOTIDE SEQUENCE</scope>
    <source>
        <strain evidence="1">MGC-MH-2018</strain>
    </source>
</reference>